<accession>A0A9W8H7A5</accession>
<name>A0A9W8H7A5_9FUNG</name>
<proteinExistence type="predicted"/>
<gene>
    <name evidence="1" type="ORF">GGI19_000203</name>
</gene>
<dbReference type="PANTHER" id="PTHR36986:SF1">
    <property type="entry name" value="UPF0643 PROTEIN PB2B2.08"/>
    <property type="match status" value="1"/>
</dbReference>
<protein>
    <submittedName>
        <fullName evidence="1">Uncharacterized protein</fullName>
    </submittedName>
</protein>
<dbReference type="PANTHER" id="PTHR36986">
    <property type="entry name" value="UPF0643 PROTEIN PB2B2.08"/>
    <property type="match status" value="1"/>
</dbReference>
<evidence type="ECO:0000313" key="1">
    <source>
        <dbReference type="EMBL" id="KAJ2757269.1"/>
    </source>
</evidence>
<comment type="caution">
    <text evidence="1">The sequence shown here is derived from an EMBL/GenBank/DDBJ whole genome shotgun (WGS) entry which is preliminary data.</text>
</comment>
<organism evidence="1 2">
    <name type="scientific">Coemansia pectinata</name>
    <dbReference type="NCBI Taxonomy" id="1052879"/>
    <lineage>
        <taxon>Eukaryota</taxon>
        <taxon>Fungi</taxon>
        <taxon>Fungi incertae sedis</taxon>
        <taxon>Zoopagomycota</taxon>
        <taxon>Kickxellomycotina</taxon>
        <taxon>Kickxellomycetes</taxon>
        <taxon>Kickxellales</taxon>
        <taxon>Kickxellaceae</taxon>
        <taxon>Coemansia</taxon>
    </lineage>
</organism>
<dbReference type="OrthoDB" id="2140489at2759"/>
<dbReference type="EMBL" id="JANBUH010000004">
    <property type="protein sequence ID" value="KAJ2757269.1"/>
    <property type="molecule type" value="Genomic_DNA"/>
</dbReference>
<keyword evidence="2" id="KW-1185">Reference proteome</keyword>
<dbReference type="Proteomes" id="UP001140011">
    <property type="component" value="Unassembled WGS sequence"/>
</dbReference>
<evidence type="ECO:0000313" key="2">
    <source>
        <dbReference type="Proteomes" id="UP001140011"/>
    </source>
</evidence>
<reference evidence="1" key="1">
    <citation type="submission" date="2022-07" db="EMBL/GenBank/DDBJ databases">
        <title>Phylogenomic reconstructions and comparative analyses of Kickxellomycotina fungi.</title>
        <authorList>
            <person name="Reynolds N.K."/>
            <person name="Stajich J.E."/>
            <person name="Barry K."/>
            <person name="Grigoriev I.V."/>
            <person name="Crous P."/>
            <person name="Smith M.E."/>
        </authorList>
    </citation>
    <scope>NUCLEOTIDE SEQUENCE</scope>
    <source>
        <strain evidence="1">BCRC 34297</strain>
    </source>
</reference>
<dbReference type="AlphaFoldDB" id="A0A9W8H7A5"/>
<sequence length="211" mass="24036">MPEILVSNTDIACPALSAKQQASVGVCPISHTTNDNVREVYSETLEDESLRQALKLIAPIRDDFRLADYATSFNWPEISAEFQAQKSNHQALPSRTGPLSWYAVVFRSKRRTDCNNVDLFEADRLAYQEAFTTTNGSLLVYWYTDLDDDNNCLATCVWTSRDIARSVNLLPRHREAAQLSAGSYVHYNIDRCRITWLPEEERLEVTPWTIA</sequence>